<dbReference type="Proteomes" id="UP000184512">
    <property type="component" value="Unassembled WGS sequence"/>
</dbReference>
<evidence type="ECO:0000313" key="3">
    <source>
        <dbReference type="Proteomes" id="UP000184512"/>
    </source>
</evidence>
<keyword evidence="2" id="KW-0547">Nucleotide-binding</keyword>
<keyword evidence="3" id="KW-1185">Reference proteome</keyword>
<dbReference type="RefSeq" id="WP_073186860.1">
    <property type="nucleotide sequence ID" value="NZ_FQZG01000021.1"/>
</dbReference>
<evidence type="ECO:0000259" key="1">
    <source>
        <dbReference type="Pfam" id="PF00005"/>
    </source>
</evidence>
<dbReference type="InterPro" id="IPR027417">
    <property type="entry name" value="P-loop_NTPase"/>
</dbReference>
<dbReference type="Gene3D" id="3.40.50.300">
    <property type="entry name" value="P-loop containing nucleotide triphosphate hydrolases"/>
    <property type="match status" value="1"/>
</dbReference>
<dbReference type="EMBL" id="FQZG01000021">
    <property type="protein sequence ID" value="SHI96573.1"/>
    <property type="molecule type" value="Genomic_DNA"/>
</dbReference>
<dbReference type="GO" id="GO:0022857">
    <property type="term" value="F:transmembrane transporter activity"/>
    <property type="evidence" value="ECO:0007669"/>
    <property type="project" value="TreeGrafter"/>
</dbReference>
<keyword evidence="2" id="KW-0067">ATP-binding</keyword>
<dbReference type="GO" id="GO:0005886">
    <property type="term" value="C:plasma membrane"/>
    <property type="evidence" value="ECO:0007669"/>
    <property type="project" value="TreeGrafter"/>
</dbReference>
<feature type="domain" description="ABC transporter" evidence="1">
    <location>
        <begin position="23"/>
        <end position="89"/>
    </location>
</feature>
<dbReference type="InterPro" id="IPR015854">
    <property type="entry name" value="ABC_transpr_LolD-like"/>
</dbReference>
<reference evidence="2 3" key="1">
    <citation type="submission" date="2016-11" db="EMBL/GenBank/DDBJ databases">
        <authorList>
            <person name="Jaros S."/>
            <person name="Januszkiewicz K."/>
            <person name="Wedrychowicz H."/>
        </authorList>
    </citation>
    <scope>NUCLEOTIDE SEQUENCE [LARGE SCALE GENOMIC DNA]</scope>
    <source>
        <strain evidence="2 3">DSM 12906</strain>
    </source>
</reference>
<dbReference type="CDD" id="cd00267">
    <property type="entry name" value="ABC_ATPase"/>
    <property type="match status" value="1"/>
</dbReference>
<name>A0A1M6FG16_9ACTN</name>
<accession>A0A1M6FG16</accession>
<dbReference type="SUPFAM" id="SSF52540">
    <property type="entry name" value="P-loop containing nucleoside triphosphate hydrolases"/>
    <property type="match status" value="1"/>
</dbReference>
<dbReference type="InterPro" id="IPR003439">
    <property type="entry name" value="ABC_transporter-like_ATP-bd"/>
</dbReference>
<dbReference type="Pfam" id="PF00005">
    <property type="entry name" value="ABC_tran"/>
    <property type="match status" value="1"/>
</dbReference>
<dbReference type="AlphaFoldDB" id="A0A1M6FG16"/>
<proteinExistence type="predicted"/>
<dbReference type="PANTHER" id="PTHR24220">
    <property type="entry name" value="IMPORT ATP-BINDING PROTEIN"/>
    <property type="match status" value="1"/>
</dbReference>
<protein>
    <submittedName>
        <fullName evidence="2">Energy-coupling factor transporter ATP-binding protein EcfA2</fullName>
    </submittedName>
</protein>
<dbReference type="STRING" id="1123357.SAMN02745244_01437"/>
<dbReference type="GO" id="GO:0005524">
    <property type="term" value="F:ATP binding"/>
    <property type="evidence" value="ECO:0007669"/>
    <property type="project" value="UniProtKB-KW"/>
</dbReference>
<organism evidence="2 3">
    <name type="scientific">Tessaracoccus bendigoensis DSM 12906</name>
    <dbReference type="NCBI Taxonomy" id="1123357"/>
    <lineage>
        <taxon>Bacteria</taxon>
        <taxon>Bacillati</taxon>
        <taxon>Actinomycetota</taxon>
        <taxon>Actinomycetes</taxon>
        <taxon>Propionibacteriales</taxon>
        <taxon>Propionibacteriaceae</taxon>
        <taxon>Tessaracoccus</taxon>
    </lineage>
</organism>
<gene>
    <name evidence="2" type="ORF">SAMN02745244_01437</name>
</gene>
<evidence type="ECO:0000313" key="2">
    <source>
        <dbReference type="EMBL" id="SHI96573.1"/>
    </source>
</evidence>
<dbReference type="GO" id="GO:0016887">
    <property type="term" value="F:ATP hydrolysis activity"/>
    <property type="evidence" value="ECO:0007669"/>
    <property type="project" value="InterPro"/>
</dbReference>
<sequence>MLELRNPSVWLPRRGVAHRHPGFRSEAGTVTALVGPSGTGTTSLLRLINRCLPPGARTTGDVLLDGRSLLTGNLDEVLARQLYVAQFPEDPRSVAEVLAAHRVSAVGYGLDDHVDWPVSSLPPDLAGQLGVAVLEHGPSRPIVLADQPAGALSAKWRERLGRALRDRARLGAHVLWAEHRLDCVWEFADAIVEPDTASVTVAGWRPGSVREPTLATLSRLARVAPPAPRTPESLIGALPHIERVTPIGQPRFSGQGRRVTLQMLGLESDGGLDIRPGESVGVVNLAGRSEPVARRLTQALKGVRVPSLLPSELTPESLCLQWDRAHRTDTRSRLSQVDGIRPRSPIATHSDGEVAALRLLLAHDTTLPLWLPHPQLGLDQAGQIRAQGELARGSSGIRIVTTRDVEFLVRSCHRILIVDGARLVSFGSPRAVLPHLPERPLVSRAFPGLSAIRLGDVIEALAVAR</sequence>